<organism evidence="1 2">
    <name type="scientific">Empedobacter falsenii</name>
    <dbReference type="NCBI Taxonomy" id="343874"/>
    <lineage>
        <taxon>Bacteria</taxon>
        <taxon>Pseudomonadati</taxon>
        <taxon>Bacteroidota</taxon>
        <taxon>Flavobacteriia</taxon>
        <taxon>Flavobacteriales</taxon>
        <taxon>Weeksellaceae</taxon>
        <taxon>Empedobacter</taxon>
    </lineage>
</organism>
<reference evidence="1 2" key="1">
    <citation type="submission" date="2018-06" db="EMBL/GenBank/DDBJ databases">
        <authorList>
            <consortium name="Pathogen Informatics"/>
            <person name="Doyle S."/>
        </authorList>
    </citation>
    <scope>NUCLEOTIDE SEQUENCE [LARGE SCALE GENOMIC DNA]</scope>
    <source>
        <strain evidence="1 2">NCTC13456</strain>
    </source>
</reference>
<name>A0A376G0K8_9FLAO</name>
<sequence length="261" mass="29331">MSVSYPVWIYKKEGSTQSPEEMNDLTTVMRNHAENIELHFRKFSEIKEQINEIKNISDLNLKGGIYPNDSLDYLSTLIDGLYYASTPGIYSNGLIALEGFYTIFKKIGNEWTKALEYLLPTIPIDQNFDGSSSNAQSGKAVSQAISSFVKDVIGNDSLNLYITSTKGDLLDIDDLNTTLIVSVDRYFKDVTDEVISWQWTRESGLSQEAQDADEIWKIGKTTKDLVLTPADFTEDIFEYGHTFICTALLEGNKTINGKITI</sequence>
<dbReference type="Proteomes" id="UP000254737">
    <property type="component" value="Unassembled WGS sequence"/>
</dbReference>
<accession>A0A376G0K8</accession>
<dbReference type="AlphaFoldDB" id="A0A376G0K8"/>
<protein>
    <submittedName>
        <fullName evidence="1">Uncharacterized protein</fullName>
    </submittedName>
</protein>
<gene>
    <name evidence="1" type="ORF">NCTC13456_00291</name>
</gene>
<dbReference type="EMBL" id="UFXS01000001">
    <property type="protein sequence ID" value="STD53073.1"/>
    <property type="molecule type" value="Genomic_DNA"/>
</dbReference>
<evidence type="ECO:0000313" key="2">
    <source>
        <dbReference type="Proteomes" id="UP000254737"/>
    </source>
</evidence>
<dbReference type="RefSeq" id="WP_114998239.1">
    <property type="nucleotide sequence ID" value="NZ_UFXS01000001.1"/>
</dbReference>
<proteinExistence type="predicted"/>
<evidence type="ECO:0000313" key="1">
    <source>
        <dbReference type="EMBL" id="STD53073.1"/>
    </source>
</evidence>